<evidence type="ECO:0000259" key="7">
    <source>
        <dbReference type="PROSITE" id="PS52018"/>
    </source>
</evidence>
<reference evidence="8 9" key="1">
    <citation type="submission" date="2016-10" db="EMBL/GenBank/DDBJ databases">
        <authorList>
            <person name="de Groot N.N."/>
        </authorList>
    </citation>
    <scope>NUCLEOTIDE SEQUENCE [LARGE SCALE GENOMIC DNA]</scope>
    <source>
        <strain evidence="8 9">CPCC 201354</strain>
    </source>
</reference>
<organism evidence="8 9">
    <name type="scientific">Sinosporangium album</name>
    <dbReference type="NCBI Taxonomy" id="504805"/>
    <lineage>
        <taxon>Bacteria</taxon>
        <taxon>Bacillati</taxon>
        <taxon>Actinomycetota</taxon>
        <taxon>Actinomycetes</taxon>
        <taxon>Streptosporangiales</taxon>
        <taxon>Streptosporangiaceae</taxon>
        <taxon>Sinosporangium</taxon>
    </lineage>
</organism>
<evidence type="ECO:0000256" key="1">
    <source>
        <dbReference type="ARBA" id="ARBA00022649"/>
    </source>
</evidence>
<gene>
    <name evidence="8" type="ORF">SAMN05421505_10911</name>
</gene>
<evidence type="ECO:0000313" key="9">
    <source>
        <dbReference type="Proteomes" id="UP000198923"/>
    </source>
</evidence>
<evidence type="ECO:0000256" key="3">
    <source>
        <dbReference type="ARBA" id="ARBA00022679"/>
    </source>
</evidence>
<dbReference type="GO" id="GO:0016779">
    <property type="term" value="F:nucleotidyltransferase activity"/>
    <property type="evidence" value="ECO:0007669"/>
    <property type="project" value="UniProtKB-KW"/>
</dbReference>
<keyword evidence="1 6" id="KW-1277">Toxin-antitoxin system</keyword>
<dbReference type="PROSITE" id="PS52018">
    <property type="entry name" value="DART"/>
    <property type="match status" value="1"/>
</dbReference>
<dbReference type="InterPro" id="IPR029494">
    <property type="entry name" value="DarT"/>
</dbReference>
<dbReference type="STRING" id="504805.SAMN05421505_10911"/>
<dbReference type="AlphaFoldDB" id="A0A1G7XXY4"/>
<keyword evidence="4" id="KW-0548">Nucleotidyltransferase</keyword>
<evidence type="ECO:0000256" key="4">
    <source>
        <dbReference type="ARBA" id="ARBA00022695"/>
    </source>
</evidence>
<dbReference type="Pfam" id="PF14487">
    <property type="entry name" value="DarT"/>
    <property type="match status" value="1"/>
</dbReference>
<comment type="caution">
    <text evidence="6">Lacks conserved residue(s) required for the propagation of feature annotation.</text>
</comment>
<keyword evidence="2" id="KW-0328">Glycosyltransferase</keyword>
<dbReference type="GO" id="GO:0016757">
    <property type="term" value="F:glycosyltransferase activity"/>
    <property type="evidence" value="ECO:0007669"/>
    <property type="project" value="UniProtKB-KW"/>
</dbReference>
<keyword evidence="5 6" id="KW-0238">DNA-binding</keyword>
<comment type="similarity">
    <text evidence="6">Belongs to the DarT ADP-ribosyltransferase family.</text>
</comment>
<evidence type="ECO:0000256" key="2">
    <source>
        <dbReference type="ARBA" id="ARBA00022676"/>
    </source>
</evidence>
<evidence type="ECO:0000256" key="5">
    <source>
        <dbReference type="ARBA" id="ARBA00023125"/>
    </source>
</evidence>
<sequence length="135" mass="16117">MLYVISKGSVEQYQDGQDSLIYLVTSVDQISSKRLDFVFTDGNCASEITEYFDNLESLERVIDWPLMESRHWHNTAEDPDRMRRRMAEFLVHREVPWHCLLGIATMTSDKEEEVNRILEENDKPTYVVCRRDWYY</sequence>
<protein>
    <recommendedName>
        <fullName evidence="7">DarT domain-containing protein</fullName>
    </recommendedName>
</protein>
<feature type="domain" description="DarT" evidence="7">
    <location>
        <begin position="1"/>
        <end position="135"/>
    </location>
</feature>
<keyword evidence="9" id="KW-1185">Reference proteome</keyword>
<dbReference type="Proteomes" id="UP000198923">
    <property type="component" value="Unassembled WGS sequence"/>
</dbReference>
<dbReference type="GO" id="GO:0003677">
    <property type="term" value="F:DNA binding"/>
    <property type="evidence" value="ECO:0007669"/>
    <property type="project" value="UniProtKB-UniRule"/>
</dbReference>
<evidence type="ECO:0000256" key="6">
    <source>
        <dbReference type="PROSITE-ProRule" id="PRU01362"/>
    </source>
</evidence>
<dbReference type="EMBL" id="FNCN01000009">
    <property type="protein sequence ID" value="SDG88580.1"/>
    <property type="molecule type" value="Genomic_DNA"/>
</dbReference>
<proteinExistence type="inferred from homology"/>
<keyword evidence="3" id="KW-0808">Transferase</keyword>
<accession>A0A1G7XXY4</accession>
<evidence type="ECO:0000313" key="8">
    <source>
        <dbReference type="EMBL" id="SDG88580.1"/>
    </source>
</evidence>
<name>A0A1G7XXY4_9ACTN</name>